<dbReference type="RefSeq" id="WP_156204198.1">
    <property type="nucleotide sequence ID" value="NZ_CP046457.1"/>
</dbReference>
<dbReference type="KEGG" id="salq:SYNTR_1818"/>
<dbReference type="InterPro" id="IPR027417">
    <property type="entry name" value="P-loop_NTPase"/>
</dbReference>
<evidence type="ECO:0000313" key="3">
    <source>
        <dbReference type="Proteomes" id="UP000426444"/>
    </source>
</evidence>
<dbReference type="OrthoDB" id="9815116at2"/>
<proteinExistence type="predicted"/>
<sequence length="285" mass="31917">MAKVISLINLKGGVGKTTLTVALAEFMAAVYGLKVLVIDIDPQTNSTVALIDEHEWKRRNVRGQTLLSVFKDSVNKYPVFSADEAIIKDVSNVGGGIKGLDLLPSSIDLIEFQDEVLYKGKGVTQDSVMQLRNAIADRINEYDMVMIDCPPDLGLFTQNGLLISDYYLIPVVPDILSTYGIPQIVQRINRFKKNTASKISPLGLVVSKYRAQASVHKGQLHRLKSSAVKLGYQRVFSTIIPENNQSAAAMDYSASYQNLQEKYSYNRPYQEYRQLTEEVLKYVKR</sequence>
<dbReference type="PANTHER" id="PTHR13696:SF52">
    <property type="entry name" value="PARA FAMILY PROTEIN CT_582"/>
    <property type="match status" value="1"/>
</dbReference>
<dbReference type="Pfam" id="PF13614">
    <property type="entry name" value="AAA_31"/>
    <property type="match status" value="1"/>
</dbReference>
<accession>A0A6I6DCV0</accession>
<dbReference type="InterPro" id="IPR050678">
    <property type="entry name" value="DNA_Partitioning_ATPase"/>
</dbReference>
<dbReference type="Gene3D" id="3.40.50.300">
    <property type="entry name" value="P-loop containing nucleotide triphosphate hydrolases"/>
    <property type="match status" value="1"/>
</dbReference>
<protein>
    <submittedName>
        <fullName evidence="2">ParA-like protein</fullName>
    </submittedName>
</protein>
<dbReference type="EMBL" id="CP046457">
    <property type="protein sequence ID" value="QGU00412.1"/>
    <property type="molecule type" value="Genomic_DNA"/>
</dbReference>
<dbReference type="PANTHER" id="PTHR13696">
    <property type="entry name" value="P-LOOP CONTAINING NUCLEOSIDE TRIPHOSPHATE HYDROLASE"/>
    <property type="match status" value="1"/>
</dbReference>
<gene>
    <name evidence="2" type="ORF">SYNTR_1818</name>
</gene>
<dbReference type="Proteomes" id="UP000426444">
    <property type="component" value="Chromosome"/>
</dbReference>
<name>A0A6I6DCV0_9FIRM</name>
<dbReference type="CDD" id="cd02042">
    <property type="entry name" value="ParAB_family"/>
    <property type="match status" value="1"/>
</dbReference>
<dbReference type="SUPFAM" id="SSF52540">
    <property type="entry name" value="P-loop containing nucleoside triphosphate hydrolases"/>
    <property type="match status" value="1"/>
</dbReference>
<dbReference type="InterPro" id="IPR025669">
    <property type="entry name" value="AAA_dom"/>
</dbReference>
<feature type="domain" description="AAA" evidence="1">
    <location>
        <begin position="2"/>
        <end position="199"/>
    </location>
</feature>
<evidence type="ECO:0000259" key="1">
    <source>
        <dbReference type="Pfam" id="PF13614"/>
    </source>
</evidence>
<organism evidence="2 3">
    <name type="scientific">Candidatus Syntrophocurvum alkaliphilum</name>
    <dbReference type="NCBI Taxonomy" id="2293317"/>
    <lineage>
        <taxon>Bacteria</taxon>
        <taxon>Bacillati</taxon>
        <taxon>Bacillota</taxon>
        <taxon>Clostridia</taxon>
        <taxon>Eubacteriales</taxon>
        <taxon>Syntrophomonadaceae</taxon>
        <taxon>Candidatus Syntrophocurvum</taxon>
    </lineage>
</organism>
<reference evidence="3" key="1">
    <citation type="journal article" date="2019" name="Microbiology">
        <title>Complete Genome Sequence of an Uncultured Bacterium of the Candidate Phylum Bipolaricaulota.</title>
        <authorList>
            <person name="Kadnikov V.V."/>
            <person name="Mardanov A.V."/>
            <person name="Beletsky A.V."/>
            <person name="Frank Y.A."/>
            <person name="Karnachuk O.V."/>
            <person name="Ravin N.V."/>
        </authorList>
    </citation>
    <scope>NUCLEOTIDE SEQUENCE [LARGE SCALE GENOMIC DNA]</scope>
</reference>
<dbReference type="AlphaFoldDB" id="A0A6I6DCV0"/>
<evidence type="ECO:0000313" key="2">
    <source>
        <dbReference type="EMBL" id="QGU00412.1"/>
    </source>
</evidence>
<keyword evidence="3" id="KW-1185">Reference proteome</keyword>